<feature type="compositionally biased region" description="Low complexity" evidence="1">
    <location>
        <begin position="96"/>
        <end position="105"/>
    </location>
</feature>
<dbReference type="Proteomes" id="UP000823388">
    <property type="component" value="Chromosome 5N"/>
</dbReference>
<gene>
    <name evidence="2" type="ORF">PVAP13_5NG039008</name>
</gene>
<evidence type="ECO:0000313" key="3">
    <source>
        <dbReference type="Proteomes" id="UP000823388"/>
    </source>
</evidence>
<evidence type="ECO:0000256" key="1">
    <source>
        <dbReference type="SAM" id="MobiDB-lite"/>
    </source>
</evidence>
<accession>A0A8T0RPF2</accession>
<reference evidence="2" key="1">
    <citation type="submission" date="2020-05" db="EMBL/GenBank/DDBJ databases">
        <title>WGS assembly of Panicum virgatum.</title>
        <authorList>
            <person name="Lovell J.T."/>
            <person name="Jenkins J."/>
            <person name="Shu S."/>
            <person name="Juenger T.E."/>
            <person name="Schmutz J."/>
        </authorList>
    </citation>
    <scope>NUCLEOTIDE SEQUENCE</scope>
    <source>
        <strain evidence="2">AP13</strain>
    </source>
</reference>
<feature type="compositionally biased region" description="Basic residues" evidence="1">
    <location>
        <begin position="106"/>
        <end position="115"/>
    </location>
</feature>
<keyword evidence="3" id="KW-1185">Reference proteome</keyword>
<feature type="region of interest" description="Disordered" evidence="1">
    <location>
        <begin position="1"/>
        <end position="27"/>
    </location>
</feature>
<protein>
    <submittedName>
        <fullName evidence="2">Uncharacterized protein</fullName>
    </submittedName>
</protein>
<evidence type="ECO:0000313" key="2">
    <source>
        <dbReference type="EMBL" id="KAG2586429.1"/>
    </source>
</evidence>
<feature type="compositionally biased region" description="Low complexity" evidence="1">
    <location>
        <begin position="71"/>
        <end position="87"/>
    </location>
</feature>
<organism evidence="2 3">
    <name type="scientific">Panicum virgatum</name>
    <name type="common">Blackwell switchgrass</name>
    <dbReference type="NCBI Taxonomy" id="38727"/>
    <lineage>
        <taxon>Eukaryota</taxon>
        <taxon>Viridiplantae</taxon>
        <taxon>Streptophyta</taxon>
        <taxon>Embryophyta</taxon>
        <taxon>Tracheophyta</taxon>
        <taxon>Spermatophyta</taxon>
        <taxon>Magnoliopsida</taxon>
        <taxon>Liliopsida</taxon>
        <taxon>Poales</taxon>
        <taxon>Poaceae</taxon>
        <taxon>PACMAD clade</taxon>
        <taxon>Panicoideae</taxon>
        <taxon>Panicodae</taxon>
        <taxon>Paniceae</taxon>
        <taxon>Panicinae</taxon>
        <taxon>Panicum</taxon>
        <taxon>Panicum sect. Hiantes</taxon>
    </lineage>
</organism>
<proteinExistence type="predicted"/>
<comment type="caution">
    <text evidence="2">The sequence shown here is derived from an EMBL/GenBank/DDBJ whole genome shotgun (WGS) entry which is preliminary data.</text>
</comment>
<feature type="region of interest" description="Disordered" evidence="1">
    <location>
        <begin position="71"/>
        <end position="115"/>
    </location>
</feature>
<sequence length="115" mass="12476">MPLGACRRPTPSGLLAPYSRQPPSPARLRVPVSARVRAHCRPVGSRRPPRAPISRPPLCVPPAAGRLHVPCRSSPCSSRPASCSRPPHLGFPPPVSSSRRCWPRSSGRRRVQRSA</sequence>
<dbReference type="AlphaFoldDB" id="A0A8T0RPF2"/>
<name>A0A8T0RPF2_PANVG</name>
<dbReference type="EMBL" id="CM029046">
    <property type="protein sequence ID" value="KAG2586429.1"/>
    <property type="molecule type" value="Genomic_DNA"/>
</dbReference>